<evidence type="ECO:0000259" key="8">
    <source>
        <dbReference type="PROSITE" id="PS51329"/>
    </source>
</evidence>
<reference evidence="9" key="1">
    <citation type="submission" date="2025-08" db="UniProtKB">
        <authorList>
            <consortium name="Ensembl"/>
        </authorList>
    </citation>
    <scope>IDENTIFICATION</scope>
</reference>
<dbReference type="SUPFAM" id="SSF69340">
    <property type="entry name" value="C-terminal domain of adenylylcyclase associated protein"/>
    <property type="match status" value="1"/>
</dbReference>
<dbReference type="AlphaFoldDB" id="A0A8C3G681"/>
<evidence type="ECO:0000256" key="5">
    <source>
        <dbReference type="ARBA" id="ARBA00022490"/>
    </source>
</evidence>
<keyword evidence="6" id="KW-0206">Cytoskeleton</keyword>
<feature type="domain" description="C-CAP/cofactor C-like" evidence="8">
    <location>
        <begin position="300"/>
        <end position="446"/>
    </location>
</feature>
<comment type="similarity">
    <text evidence="3">Belongs to the TBCC family.</text>
</comment>
<dbReference type="InterPro" id="IPR016098">
    <property type="entry name" value="CAP/MinC_C"/>
</dbReference>
<dbReference type="GeneTree" id="ENSGT00470000042284"/>
<keyword evidence="5" id="KW-0963">Cytoplasm</keyword>
<dbReference type="GO" id="GO:0051661">
    <property type="term" value="P:maintenance of centrosome location"/>
    <property type="evidence" value="ECO:0007669"/>
    <property type="project" value="TreeGrafter"/>
</dbReference>
<evidence type="ECO:0000256" key="4">
    <source>
        <dbReference type="ARBA" id="ARBA00017559"/>
    </source>
</evidence>
<evidence type="ECO:0000256" key="6">
    <source>
        <dbReference type="ARBA" id="ARBA00023212"/>
    </source>
</evidence>
<dbReference type="GO" id="GO:0031616">
    <property type="term" value="C:spindle pole centrosome"/>
    <property type="evidence" value="ECO:0007669"/>
    <property type="project" value="TreeGrafter"/>
</dbReference>
<feature type="region of interest" description="Disordered" evidence="7">
    <location>
        <begin position="139"/>
        <end position="159"/>
    </location>
</feature>
<proteinExistence type="inferred from homology"/>
<dbReference type="Gene3D" id="2.160.20.70">
    <property type="match status" value="1"/>
</dbReference>
<protein>
    <recommendedName>
        <fullName evidence="4">TBCC domain-containing protein 1</fullName>
    </recommendedName>
</protein>
<keyword evidence="10" id="KW-1185">Reference proteome</keyword>
<dbReference type="Proteomes" id="UP000694565">
    <property type="component" value="Unplaced"/>
</dbReference>
<evidence type="ECO:0000256" key="7">
    <source>
        <dbReference type="SAM" id="MobiDB-lite"/>
    </source>
</evidence>
<dbReference type="SMART" id="SM00673">
    <property type="entry name" value="CARP"/>
    <property type="match status" value="1"/>
</dbReference>
<name>A0A8C3G681_CYCLU</name>
<dbReference type="PANTHER" id="PTHR16052:SF0">
    <property type="entry name" value="TBCC DOMAIN-CONTAINING PROTEIN 1"/>
    <property type="match status" value="1"/>
</dbReference>
<evidence type="ECO:0000313" key="10">
    <source>
        <dbReference type="Proteomes" id="UP000694565"/>
    </source>
</evidence>
<dbReference type="Ensembl" id="ENSCLMT00005038705.1">
    <property type="protein sequence ID" value="ENSCLMP00005037258.1"/>
    <property type="gene ID" value="ENSCLMG00005017709.1"/>
</dbReference>
<evidence type="ECO:0000313" key="9">
    <source>
        <dbReference type="Ensembl" id="ENSCLMP00005037258.1"/>
    </source>
</evidence>
<dbReference type="InterPro" id="IPR012945">
    <property type="entry name" value="Tubulin-bd_cofactor_C_dom"/>
</dbReference>
<dbReference type="GO" id="GO:0051684">
    <property type="term" value="P:maintenance of Golgi location"/>
    <property type="evidence" value="ECO:0007669"/>
    <property type="project" value="TreeGrafter"/>
</dbReference>
<accession>A0A8C3G681</accession>
<dbReference type="Pfam" id="PF07986">
    <property type="entry name" value="TBCC"/>
    <property type="match status" value="1"/>
</dbReference>
<reference evidence="9" key="2">
    <citation type="submission" date="2025-09" db="UniProtKB">
        <authorList>
            <consortium name="Ensembl"/>
        </authorList>
    </citation>
    <scope>IDENTIFICATION</scope>
</reference>
<dbReference type="PROSITE" id="PS51329">
    <property type="entry name" value="C_CAP_COFACTOR_C"/>
    <property type="match status" value="1"/>
</dbReference>
<dbReference type="InterPro" id="IPR017901">
    <property type="entry name" value="C-CAP_CF_C-like"/>
</dbReference>
<dbReference type="InterPro" id="IPR039589">
    <property type="entry name" value="TBCC1"/>
</dbReference>
<dbReference type="InterPro" id="IPR036223">
    <property type="entry name" value="CAP_C_sf"/>
</dbReference>
<organism evidence="9 10">
    <name type="scientific">Cyclopterus lumpus</name>
    <name type="common">Lumpsucker</name>
    <dbReference type="NCBI Taxonomy" id="8103"/>
    <lineage>
        <taxon>Eukaryota</taxon>
        <taxon>Metazoa</taxon>
        <taxon>Chordata</taxon>
        <taxon>Craniata</taxon>
        <taxon>Vertebrata</taxon>
        <taxon>Euteleostomi</taxon>
        <taxon>Actinopterygii</taxon>
        <taxon>Neopterygii</taxon>
        <taxon>Teleostei</taxon>
        <taxon>Neoteleostei</taxon>
        <taxon>Acanthomorphata</taxon>
        <taxon>Eupercaria</taxon>
        <taxon>Perciformes</taxon>
        <taxon>Cottioidei</taxon>
        <taxon>Cottales</taxon>
        <taxon>Cyclopteridae</taxon>
        <taxon>Cyclopterus</taxon>
    </lineage>
</organism>
<evidence type="ECO:0000256" key="3">
    <source>
        <dbReference type="ARBA" id="ARBA00008848"/>
    </source>
</evidence>
<evidence type="ECO:0000256" key="2">
    <source>
        <dbReference type="ARBA" id="ARBA00004647"/>
    </source>
</evidence>
<dbReference type="PANTHER" id="PTHR16052">
    <property type="entry name" value="TBCC DOMAIN-CONTAINING PROTEIN 1"/>
    <property type="match status" value="1"/>
</dbReference>
<evidence type="ECO:0000256" key="1">
    <source>
        <dbReference type="ARBA" id="ARBA00004300"/>
    </source>
</evidence>
<dbReference type="InterPro" id="IPR006599">
    <property type="entry name" value="CARP_motif"/>
</dbReference>
<comment type="subcellular location">
    <subcellularLocation>
        <location evidence="1">Cytoplasm</location>
        <location evidence="1">Cytoskeleton</location>
        <location evidence="1">Microtubule organizing center</location>
        <location evidence="1">Centrosome</location>
    </subcellularLocation>
    <subcellularLocation>
        <location evidence="2">Cytoplasm</location>
        <location evidence="2">Cytoskeleton</location>
        <location evidence="2">Spindle pole</location>
    </subcellularLocation>
</comment>
<sequence>MEADSVSIWPRMEPFLLGVAPSSKLSLHYLRKMAIYVRTRDGCFPILGWPMWRHIACGKLQLPEDHAWLYFETFDLLNGHTPEERLEWAECLSQCSSKGELDQQRNKLSVDTLQFLLFLYIQQLNRASLRTSLIGEEWPSHRTRCPSPSDREAKTSSQNKNWDDQAHLSFVQSHLAEILELLVEPGQLSQSGQALRDCQISLEAVRSLGLLLEGSVCHGRAVQPVHRLLTKGPLQTQAGYSPLSHSFPLHQLLSCLHQSLTLNPFGITACLCSGKKLAWAQQVEGSMKRAKIARNTHTAPPGSKIVLMSQVFKQTLAKTSDKLTGANIKIHRCSDAFIYLLSPLRSVSVDKCRDCTVVLGPVETSVHIHSCQNLRVVCVAGRIAVGVSSRCTIHALTPTRPLLLPGNADITLGPFHTVYPSLEDHMASVGLAVVPNAWDRPLLLGNEGLVNPSLNTSSNADPACYRLLPPAEFHALVVPFQTEGDTCEVPGGLPPPYQAALDEKQRRIQNWQETVMEARLNKEQKRQFQELVEVKFHEWLLETGHRQELDSLIPPAMASLRDSSGPAAAETPRVPDAKPTGNGRAVRQSPMAC</sequence>
<feature type="region of interest" description="Disordered" evidence="7">
    <location>
        <begin position="557"/>
        <end position="593"/>
    </location>
</feature>